<name>A0A2X0PAT5_9BASI</name>
<protein>
    <submittedName>
        <fullName evidence="1">BQ5605_C035g11417 protein</fullName>
    </submittedName>
</protein>
<dbReference type="STRING" id="796604.A0A2X0PAT5"/>
<dbReference type="InterPro" id="IPR006995">
    <property type="entry name" value="ATP_synth_F0_jsu"/>
</dbReference>
<dbReference type="EMBL" id="FQNC01000064">
    <property type="protein sequence ID" value="SGY97660.1"/>
    <property type="molecule type" value="Genomic_DNA"/>
</dbReference>
<evidence type="ECO:0000313" key="2">
    <source>
        <dbReference type="Proteomes" id="UP000249464"/>
    </source>
</evidence>
<dbReference type="GO" id="GO:0015986">
    <property type="term" value="P:proton motive force-driven ATP synthesis"/>
    <property type="evidence" value="ECO:0007669"/>
    <property type="project" value="InterPro"/>
</dbReference>
<proteinExistence type="predicted"/>
<dbReference type="AlphaFoldDB" id="A0A2X0PAT5"/>
<gene>
    <name evidence="1" type="primary">BQ5605_C035g11417</name>
    <name evidence="1" type="ORF">BQ5605_C035G11417</name>
</gene>
<organism evidence="1 2">
    <name type="scientific">Microbotryum silenes-dioicae</name>
    <dbReference type="NCBI Taxonomy" id="796604"/>
    <lineage>
        <taxon>Eukaryota</taxon>
        <taxon>Fungi</taxon>
        <taxon>Dikarya</taxon>
        <taxon>Basidiomycota</taxon>
        <taxon>Pucciniomycotina</taxon>
        <taxon>Microbotryomycetes</taxon>
        <taxon>Microbotryales</taxon>
        <taxon>Microbotryaceae</taxon>
        <taxon>Microbotryum</taxon>
    </lineage>
</organism>
<evidence type="ECO:0000313" key="1">
    <source>
        <dbReference type="EMBL" id="SGY97660.1"/>
    </source>
</evidence>
<sequence length="39" mass="4142">MIGGAMTFYMVAAAQNAMLKAPVYCNDPKNPFKANGPAH</sequence>
<dbReference type="Pfam" id="PF04911">
    <property type="entry name" value="ATP-synt_J"/>
    <property type="match status" value="1"/>
</dbReference>
<accession>A0A2X0PAT5</accession>
<keyword evidence="2" id="KW-1185">Reference proteome</keyword>
<reference evidence="1 2" key="1">
    <citation type="submission" date="2016-11" db="EMBL/GenBank/DDBJ databases">
        <authorList>
            <person name="Jaros S."/>
            <person name="Januszkiewicz K."/>
            <person name="Wedrychowicz H."/>
        </authorList>
    </citation>
    <scope>NUCLEOTIDE SEQUENCE [LARGE SCALE GENOMIC DNA]</scope>
</reference>
<dbReference type="GO" id="GO:0045259">
    <property type="term" value="C:proton-transporting ATP synthase complex"/>
    <property type="evidence" value="ECO:0007669"/>
    <property type="project" value="InterPro"/>
</dbReference>
<dbReference type="Proteomes" id="UP000249464">
    <property type="component" value="Unassembled WGS sequence"/>
</dbReference>
<dbReference type="GO" id="GO:0015078">
    <property type="term" value="F:proton transmembrane transporter activity"/>
    <property type="evidence" value="ECO:0007669"/>
    <property type="project" value="InterPro"/>
</dbReference>